<dbReference type="SUPFAM" id="SSF57756">
    <property type="entry name" value="Retrovirus zinc finger-like domains"/>
    <property type="match status" value="3"/>
</dbReference>
<feature type="compositionally biased region" description="Basic and acidic residues" evidence="2">
    <location>
        <begin position="377"/>
        <end position="390"/>
    </location>
</feature>
<keyword evidence="1" id="KW-0863">Zinc-finger</keyword>
<evidence type="ECO:0000256" key="2">
    <source>
        <dbReference type="SAM" id="MobiDB-lite"/>
    </source>
</evidence>
<dbReference type="Gene3D" id="4.10.60.10">
    <property type="entry name" value="Zinc finger, CCHC-type"/>
    <property type="match status" value="4"/>
</dbReference>
<name>A0A2P2KFM1_RHIMU</name>
<dbReference type="Pfam" id="PF00098">
    <property type="entry name" value="zf-CCHC"/>
    <property type="match status" value="5"/>
</dbReference>
<organism evidence="4">
    <name type="scientific">Rhizophora mucronata</name>
    <name type="common">Asiatic mangrove</name>
    <dbReference type="NCBI Taxonomy" id="61149"/>
    <lineage>
        <taxon>Eukaryota</taxon>
        <taxon>Viridiplantae</taxon>
        <taxon>Streptophyta</taxon>
        <taxon>Embryophyta</taxon>
        <taxon>Tracheophyta</taxon>
        <taxon>Spermatophyta</taxon>
        <taxon>Magnoliopsida</taxon>
        <taxon>eudicotyledons</taxon>
        <taxon>Gunneridae</taxon>
        <taxon>Pentapetalae</taxon>
        <taxon>rosids</taxon>
        <taxon>fabids</taxon>
        <taxon>Malpighiales</taxon>
        <taxon>Rhizophoraceae</taxon>
        <taxon>Rhizophora</taxon>
    </lineage>
</organism>
<dbReference type="SMART" id="SM00343">
    <property type="entry name" value="ZnF_C2HC"/>
    <property type="match status" value="7"/>
</dbReference>
<evidence type="ECO:0000256" key="1">
    <source>
        <dbReference type="PROSITE-ProRule" id="PRU00047"/>
    </source>
</evidence>
<evidence type="ECO:0000313" key="4">
    <source>
        <dbReference type="EMBL" id="MBX04525.1"/>
    </source>
</evidence>
<dbReference type="InterPro" id="IPR036875">
    <property type="entry name" value="Znf_CCHC_sf"/>
</dbReference>
<accession>A0A2P2KFM1</accession>
<dbReference type="InterPro" id="IPR001878">
    <property type="entry name" value="Znf_CCHC"/>
</dbReference>
<evidence type="ECO:0000259" key="3">
    <source>
        <dbReference type="PROSITE" id="PS50158"/>
    </source>
</evidence>
<dbReference type="GO" id="GO:0008270">
    <property type="term" value="F:zinc ion binding"/>
    <property type="evidence" value="ECO:0007669"/>
    <property type="project" value="UniProtKB-KW"/>
</dbReference>
<proteinExistence type="predicted"/>
<protein>
    <submittedName>
        <fullName evidence="4">Uncharacterized protein MANES_11G104500</fullName>
    </submittedName>
</protein>
<dbReference type="PANTHER" id="PTHR46978">
    <property type="entry name" value="ZINC KNUCKLE (CCHC-TYPE) FAMILY PROTEIN"/>
    <property type="match status" value="1"/>
</dbReference>
<feature type="compositionally biased region" description="Basic and acidic residues" evidence="2">
    <location>
        <begin position="419"/>
        <end position="435"/>
    </location>
</feature>
<feature type="domain" description="CCHC-type" evidence="3">
    <location>
        <begin position="194"/>
        <end position="209"/>
    </location>
</feature>
<feature type="domain" description="CCHC-type" evidence="3">
    <location>
        <begin position="314"/>
        <end position="327"/>
    </location>
</feature>
<keyword evidence="1" id="KW-0479">Metal-binding</keyword>
<dbReference type="AlphaFoldDB" id="A0A2P2KFM1"/>
<dbReference type="PANTHER" id="PTHR46978:SF1">
    <property type="entry name" value="ZINC KNUCKLE (CCHC-TYPE) FAMILY PROTEIN"/>
    <property type="match status" value="1"/>
</dbReference>
<feature type="region of interest" description="Disordered" evidence="2">
    <location>
        <begin position="1"/>
        <end position="39"/>
    </location>
</feature>
<keyword evidence="1" id="KW-0862">Zinc</keyword>
<feature type="compositionally biased region" description="Acidic residues" evidence="2">
    <location>
        <begin position="28"/>
        <end position="38"/>
    </location>
</feature>
<sequence length="498" mass="55024">MAKRGKQRAKIDESDVEEEAEEPRAAMEGDDDDEEANEDLSLKIVEKALLMREARLERNENGGVVLSGGDMSKDATGIVSVCGGGGGVDVNSRLAELASSTEAEAVVAGATAVKKKRKKKARKMEIEDKSVIFAEEEEEGKHKTIEATEAVKASEELLESEDPNGVVMSDNIILCKLLRGPRYFDPPDGGWSTCYNCGEEGHMAVNCPSFQKKKKPCFVCGSLEHVARECKKGQDCFICQKRGHQAKDCPKKTKTDMKGSRKCLKCGDSGHDMFSCRNGYPLDDLKEIQCYICKGIGHLCCADFVDSGAREVSCYKCGELGHFGMACSRLHREANDMASPSSCYKCGEGGHFARECMNSIKVGGRTCELSTFKKNKNRAETKSAPHDIGKDHKRRRTKSEDKRITTPQKSKQRGGWTMDHPEDSSKSKSKSEERCITLPQKSRHRGGLIAEHPEDSSKTRFRKSPGWSPLTPFYNNHKVSTATSGYILPNSRSKVVIW</sequence>
<dbReference type="GO" id="GO:0003676">
    <property type="term" value="F:nucleic acid binding"/>
    <property type="evidence" value="ECO:0007669"/>
    <property type="project" value="InterPro"/>
</dbReference>
<feature type="region of interest" description="Disordered" evidence="2">
    <location>
        <begin position="377"/>
        <end position="437"/>
    </location>
</feature>
<feature type="domain" description="CCHC-type" evidence="3">
    <location>
        <begin position="236"/>
        <end position="251"/>
    </location>
</feature>
<feature type="domain" description="CCHC-type" evidence="3">
    <location>
        <begin position="217"/>
        <end position="232"/>
    </location>
</feature>
<reference evidence="4" key="1">
    <citation type="submission" date="2018-02" db="EMBL/GenBank/DDBJ databases">
        <title>Rhizophora mucronata_Transcriptome.</title>
        <authorList>
            <person name="Meera S.P."/>
            <person name="Sreeshan A."/>
            <person name="Augustine A."/>
        </authorList>
    </citation>
    <scope>NUCLEOTIDE SEQUENCE</scope>
    <source>
        <tissue evidence="4">Leaf</tissue>
    </source>
</reference>
<dbReference type="EMBL" id="GGEC01024041">
    <property type="protein sequence ID" value="MBX04525.1"/>
    <property type="molecule type" value="Transcribed_RNA"/>
</dbReference>
<dbReference type="PROSITE" id="PS50158">
    <property type="entry name" value="ZF_CCHC"/>
    <property type="match status" value="5"/>
</dbReference>
<feature type="domain" description="CCHC-type" evidence="3">
    <location>
        <begin position="343"/>
        <end position="356"/>
    </location>
</feature>